<reference evidence="1" key="1">
    <citation type="submission" date="2018-05" db="EMBL/GenBank/DDBJ databases">
        <authorList>
            <person name="Lanie J.A."/>
            <person name="Ng W.-L."/>
            <person name="Kazmierczak K.M."/>
            <person name="Andrzejewski T.M."/>
            <person name="Davidsen T.M."/>
            <person name="Wayne K.J."/>
            <person name="Tettelin H."/>
            <person name="Glass J.I."/>
            <person name="Rusch D."/>
            <person name="Podicherti R."/>
            <person name="Tsui H.-C.T."/>
            <person name="Winkler M.E."/>
        </authorList>
    </citation>
    <scope>NUCLEOTIDE SEQUENCE</scope>
</reference>
<gene>
    <name evidence="1" type="ORF">METZ01_LOCUS314335</name>
</gene>
<dbReference type="AlphaFoldDB" id="A0A382NPH3"/>
<proteinExistence type="predicted"/>
<organism evidence="1">
    <name type="scientific">marine metagenome</name>
    <dbReference type="NCBI Taxonomy" id="408172"/>
    <lineage>
        <taxon>unclassified sequences</taxon>
        <taxon>metagenomes</taxon>
        <taxon>ecological metagenomes</taxon>
    </lineage>
</organism>
<dbReference type="EMBL" id="UINC01100995">
    <property type="protein sequence ID" value="SVC61481.1"/>
    <property type="molecule type" value="Genomic_DNA"/>
</dbReference>
<protein>
    <submittedName>
        <fullName evidence="1">Uncharacterized protein</fullName>
    </submittedName>
</protein>
<accession>A0A382NPH3</accession>
<name>A0A382NPH3_9ZZZZ</name>
<evidence type="ECO:0000313" key="1">
    <source>
        <dbReference type="EMBL" id="SVC61481.1"/>
    </source>
</evidence>
<sequence length="43" mass="4862">MVPIKKITDLISKHALLEAELSSGQIDKKLFAEKSKEYSDLNE</sequence>
<feature type="non-terminal residue" evidence="1">
    <location>
        <position position="43"/>
    </location>
</feature>